<dbReference type="Proteomes" id="UP001497444">
    <property type="component" value="Chromosome 15"/>
</dbReference>
<feature type="region of interest" description="Disordered" evidence="1">
    <location>
        <begin position="27"/>
        <end position="88"/>
    </location>
</feature>
<dbReference type="EMBL" id="OZ020110">
    <property type="protein sequence ID" value="CAK9262838.1"/>
    <property type="molecule type" value="Genomic_DNA"/>
</dbReference>
<organism evidence="2 3">
    <name type="scientific">Sphagnum jensenii</name>
    <dbReference type="NCBI Taxonomy" id="128206"/>
    <lineage>
        <taxon>Eukaryota</taxon>
        <taxon>Viridiplantae</taxon>
        <taxon>Streptophyta</taxon>
        <taxon>Embryophyta</taxon>
        <taxon>Bryophyta</taxon>
        <taxon>Sphagnophytina</taxon>
        <taxon>Sphagnopsida</taxon>
        <taxon>Sphagnales</taxon>
        <taxon>Sphagnaceae</taxon>
        <taxon>Sphagnum</taxon>
    </lineage>
</organism>
<name>A0ABP0W7Q0_9BRYO</name>
<evidence type="ECO:0000313" key="2">
    <source>
        <dbReference type="EMBL" id="CAK9262838.1"/>
    </source>
</evidence>
<proteinExistence type="predicted"/>
<gene>
    <name evidence="2" type="ORF">CSSPJE1EN1_LOCUS8316</name>
</gene>
<evidence type="ECO:0000256" key="1">
    <source>
        <dbReference type="SAM" id="MobiDB-lite"/>
    </source>
</evidence>
<evidence type="ECO:0000313" key="3">
    <source>
        <dbReference type="Proteomes" id="UP001497444"/>
    </source>
</evidence>
<protein>
    <submittedName>
        <fullName evidence="2">Uncharacterized protein</fullName>
    </submittedName>
</protein>
<reference evidence="2" key="1">
    <citation type="submission" date="2024-02" db="EMBL/GenBank/DDBJ databases">
        <authorList>
            <consortium name="ELIXIR-Norway"/>
            <consortium name="Elixir Norway"/>
        </authorList>
    </citation>
    <scope>NUCLEOTIDE SEQUENCE</scope>
</reference>
<accession>A0ABP0W7Q0</accession>
<keyword evidence="3" id="KW-1185">Reference proteome</keyword>
<sequence>MPPGKQATMELPCLQKARNSGDVTLLGGNAGRKASDDVVPVQQARNSGDGIPLGANAERKEGDDEACSPRRHTSNLLLTPRAESKQAN</sequence>